<dbReference type="AlphaFoldDB" id="A0A0R3MZZ8"/>
<proteinExistence type="predicted"/>
<dbReference type="Proteomes" id="UP000051660">
    <property type="component" value="Unassembled WGS sequence"/>
</dbReference>
<feature type="region of interest" description="Disordered" evidence="1">
    <location>
        <begin position="63"/>
        <end position="84"/>
    </location>
</feature>
<comment type="caution">
    <text evidence="2">The sequence shown here is derived from an EMBL/GenBank/DDBJ whole genome shotgun (WGS) entry which is preliminary data.</text>
</comment>
<protein>
    <submittedName>
        <fullName evidence="2">Uncharacterized protein</fullName>
    </submittedName>
</protein>
<evidence type="ECO:0000256" key="1">
    <source>
        <dbReference type="SAM" id="MobiDB-lite"/>
    </source>
</evidence>
<evidence type="ECO:0000313" key="2">
    <source>
        <dbReference type="EMBL" id="KRR23328.1"/>
    </source>
</evidence>
<accession>A0A0R3MZZ8</accession>
<reference evidence="2 3" key="1">
    <citation type="submission" date="2014-03" db="EMBL/GenBank/DDBJ databases">
        <title>Bradyrhizobium valentinum sp. nov., isolated from effective nodules of Lupinus mariae-josephae, a lupine endemic of basic-lime soils in Eastern Spain.</title>
        <authorList>
            <person name="Duran D."/>
            <person name="Rey L."/>
            <person name="Navarro A."/>
            <person name="Busquets A."/>
            <person name="Imperial J."/>
            <person name="Ruiz-Argueso T."/>
        </authorList>
    </citation>
    <scope>NUCLEOTIDE SEQUENCE [LARGE SCALE GENOMIC DNA]</scope>
    <source>
        <strain evidence="2 3">CCBAU 23086</strain>
    </source>
</reference>
<dbReference type="EMBL" id="LLYB01000068">
    <property type="protein sequence ID" value="KRR23328.1"/>
    <property type="molecule type" value="Genomic_DNA"/>
</dbReference>
<sequence>MLQGWCRRYGSDGVLEARSAWANRISSAMLWISSLRIAFSRCLRTVSGLMRSFRAISLLVSPSPTSPTISISRGRSCQPPGKRS</sequence>
<organism evidence="2 3">
    <name type="scientific">Bradyrhizobium lablabi</name>
    <dbReference type="NCBI Taxonomy" id="722472"/>
    <lineage>
        <taxon>Bacteria</taxon>
        <taxon>Pseudomonadati</taxon>
        <taxon>Pseudomonadota</taxon>
        <taxon>Alphaproteobacteria</taxon>
        <taxon>Hyphomicrobiales</taxon>
        <taxon>Nitrobacteraceae</taxon>
        <taxon>Bradyrhizobium</taxon>
    </lineage>
</organism>
<gene>
    <name evidence="2" type="ORF">CQ14_32425</name>
</gene>
<evidence type="ECO:0000313" key="3">
    <source>
        <dbReference type="Proteomes" id="UP000051660"/>
    </source>
</evidence>
<feature type="compositionally biased region" description="Low complexity" evidence="1">
    <location>
        <begin position="63"/>
        <end position="72"/>
    </location>
</feature>
<name>A0A0R3MZZ8_9BRAD</name>